<keyword evidence="1" id="KW-0805">Transcription regulation</keyword>
<dbReference type="SUPFAM" id="SSF53697">
    <property type="entry name" value="SIS domain"/>
    <property type="match status" value="1"/>
</dbReference>
<feature type="domain" description="HTH rpiR-type" evidence="4">
    <location>
        <begin position="1"/>
        <end position="77"/>
    </location>
</feature>
<dbReference type="OrthoDB" id="3684496at2"/>
<dbReference type="PROSITE" id="PS51071">
    <property type="entry name" value="HTH_RPIR"/>
    <property type="match status" value="1"/>
</dbReference>
<dbReference type="Pfam" id="PF01380">
    <property type="entry name" value="SIS"/>
    <property type="match status" value="1"/>
</dbReference>
<comment type="caution">
    <text evidence="6">The sequence shown here is derived from an EMBL/GenBank/DDBJ whole genome shotgun (WGS) entry which is preliminary data.</text>
</comment>
<dbReference type="InterPro" id="IPR036388">
    <property type="entry name" value="WH-like_DNA-bd_sf"/>
</dbReference>
<accession>A0A176JUI7</accession>
<dbReference type="RefSeq" id="WP_068349081.1">
    <property type="nucleotide sequence ID" value="NZ_JFHK01000029.1"/>
</dbReference>
<dbReference type="InterPro" id="IPR009057">
    <property type="entry name" value="Homeodomain-like_sf"/>
</dbReference>
<dbReference type="Gene3D" id="3.40.50.10490">
    <property type="entry name" value="Glucose-6-phosphate isomerase like protein, domain 1"/>
    <property type="match status" value="1"/>
</dbReference>
<organism evidence="6 7">
    <name type="scientific">Kosmotoga arenicorallina S304</name>
    <dbReference type="NCBI Taxonomy" id="1453497"/>
    <lineage>
        <taxon>Bacteria</taxon>
        <taxon>Thermotogati</taxon>
        <taxon>Thermotogota</taxon>
        <taxon>Thermotogae</taxon>
        <taxon>Kosmotogales</taxon>
        <taxon>Kosmotogaceae</taxon>
        <taxon>Kosmotoga</taxon>
    </lineage>
</organism>
<evidence type="ECO:0000259" key="4">
    <source>
        <dbReference type="PROSITE" id="PS51071"/>
    </source>
</evidence>
<dbReference type="InterPro" id="IPR001347">
    <property type="entry name" value="SIS_dom"/>
</dbReference>
<dbReference type="GO" id="GO:0003700">
    <property type="term" value="F:DNA-binding transcription factor activity"/>
    <property type="evidence" value="ECO:0007669"/>
    <property type="project" value="InterPro"/>
</dbReference>
<evidence type="ECO:0000313" key="7">
    <source>
        <dbReference type="Proteomes" id="UP000077339"/>
    </source>
</evidence>
<evidence type="ECO:0000313" key="6">
    <source>
        <dbReference type="EMBL" id="OAA27118.1"/>
    </source>
</evidence>
<evidence type="ECO:0000256" key="3">
    <source>
        <dbReference type="ARBA" id="ARBA00023163"/>
    </source>
</evidence>
<protein>
    <submittedName>
        <fullName evidence="6">Transcriptional regulator</fullName>
    </submittedName>
</protein>
<dbReference type="Proteomes" id="UP000077339">
    <property type="component" value="Unassembled WGS sequence"/>
</dbReference>
<dbReference type="PANTHER" id="PTHR30514">
    <property type="entry name" value="GLUCOKINASE"/>
    <property type="match status" value="1"/>
</dbReference>
<evidence type="ECO:0000256" key="2">
    <source>
        <dbReference type="ARBA" id="ARBA00023125"/>
    </source>
</evidence>
<dbReference type="GO" id="GO:0003677">
    <property type="term" value="F:DNA binding"/>
    <property type="evidence" value="ECO:0007669"/>
    <property type="project" value="UniProtKB-KW"/>
</dbReference>
<dbReference type="CDD" id="cd05013">
    <property type="entry name" value="SIS_RpiR"/>
    <property type="match status" value="1"/>
</dbReference>
<feature type="domain" description="SIS" evidence="5">
    <location>
        <begin position="122"/>
        <end position="262"/>
    </location>
</feature>
<gene>
    <name evidence="6" type="ORF">AT15_05350</name>
</gene>
<keyword evidence="3" id="KW-0804">Transcription</keyword>
<dbReference type="Pfam" id="PF01418">
    <property type="entry name" value="HTH_6"/>
    <property type="match status" value="1"/>
</dbReference>
<dbReference type="AlphaFoldDB" id="A0A176JUI7"/>
<dbReference type="GO" id="GO:0097367">
    <property type="term" value="F:carbohydrate derivative binding"/>
    <property type="evidence" value="ECO:0007669"/>
    <property type="project" value="InterPro"/>
</dbReference>
<dbReference type="InterPro" id="IPR000281">
    <property type="entry name" value="HTH_RpiR"/>
</dbReference>
<sequence>MIFDKIIDVYDSFTKTEKKIADYVMKKPQKVLELSISDLCNEVGAKSEASVVKFYRKIDLESFQQFKVLLAQNIANDPVQLLYEDVSLDDDVNSIVEKTFKASARAVLDSLKKLDIKALEKAVELFSKASFVIFFGYGASAAVALDAYHKFVRIGKKSIFSNDSHINAMQLAQCGPDDLFVVISHSGETKELIELVDQALENGIKVVGITGNPHSTIARKVTVCLSTFTREMRFRTDAMTSRIAQLTILDSIYTCLAVKNVDYSTKALNRSKLAVSKLKK</sequence>
<dbReference type="PANTHER" id="PTHR30514:SF1">
    <property type="entry name" value="HTH-TYPE TRANSCRIPTIONAL REGULATOR HEXR-RELATED"/>
    <property type="match status" value="1"/>
</dbReference>
<evidence type="ECO:0000256" key="1">
    <source>
        <dbReference type="ARBA" id="ARBA00023015"/>
    </source>
</evidence>
<dbReference type="EMBL" id="JFHK01000029">
    <property type="protein sequence ID" value="OAA27118.1"/>
    <property type="molecule type" value="Genomic_DNA"/>
</dbReference>
<dbReference type="InterPro" id="IPR046348">
    <property type="entry name" value="SIS_dom_sf"/>
</dbReference>
<dbReference type="InterPro" id="IPR035472">
    <property type="entry name" value="RpiR-like_SIS"/>
</dbReference>
<dbReference type="STRING" id="1453497.AT15_05350"/>
<dbReference type="PATRIC" id="fig|1453497.3.peg.1063"/>
<dbReference type="Gene3D" id="1.10.10.10">
    <property type="entry name" value="Winged helix-like DNA-binding domain superfamily/Winged helix DNA-binding domain"/>
    <property type="match status" value="1"/>
</dbReference>
<dbReference type="GO" id="GO:1901135">
    <property type="term" value="P:carbohydrate derivative metabolic process"/>
    <property type="evidence" value="ECO:0007669"/>
    <property type="project" value="InterPro"/>
</dbReference>
<dbReference type="SUPFAM" id="SSF46689">
    <property type="entry name" value="Homeodomain-like"/>
    <property type="match status" value="1"/>
</dbReference>
<keyword evidence="7" id="KW-1185">Reference proteome</keyword>
<reference evidence="6 7" key="1">
    <citation type="submission" date="2014-02" db="EMBL/GenBank/DDBJ databases">
        <title>Kosmotoga genome sequencing.</title>
        <authorList>
            <person name="Pollo S.M."/>
            <person name="Charchuk R."/>
            <person name="Nesbo C.L."/>
        </authorList>
    </citation>
    <scope>NUCLEOTIDE SEQUENCE [LARGE SCALE GENOMIC DNA]</scope>
    <source>
        <strain evidence="6 7">S304</strain>
    </source>
</reference>
<dbReference type="PROSITE" id="PS51464">
    <property type="entry name" value="SIS"/>
    <property type="match status" value="1"/>
</dbReference>
<evidence type="ECO:0000259" key="5">
    <source>
        <dbReference type="PROSITE" id="PS51464"/>
    </source>
</evidence>
<name>A0A176JUI7_9BACT</name>
<dbReference type="InterPro" id="IPR047640">
    <property type="entry name" value="RpiR-like"/>
</dbReference>
<keyword evidence="2" id="KW-0238">DNA-binding</keyword>
<proteinExistence type="predicted"/>